<dbReference type="EMBL" id="SBBW01000085">
    <property type="protein sequence ID" value="RWU08022.1"/>
    <property type="molecule type" value="Genomic_DNA"/>
</dbReference>
<evidence type="ECO:0000313" key="2">
    <source>
        <dbReference type="Proteomes" id="UP000286434"/>
    </source>
</evidence>
<comment type="caution">
    <text evidence="1">The sequence shown here is derived from an EMBL/GenBank/DDBJ whole genome shotgun (WGS) entry which is preliminary data.</text>
</comment>
<evidence type="ECO:0000313" key="1">
    <source>
        <dbReference type="EMBL" id="RWU08022.1"/>
    </source>
</evidence>
<protein>
    <submittedName>
        <fullName evidence="1">Uncharacterized protein</fullName>
    </submittedName>
</protein>
<organism evidence="1 2">
    <name type="scientific">Anoxybacillus flavithermus</name>
    <dbReference type="NCBI Taxonomy" id="33934"/>
    <lineage>
        <taxon>Bacteria</taxon>
        <taxon>Bacillati</taxon>
        <taxon>Bacillota</taxon>
        <taxon>Bacilli</taxon>
        <taxon>Bacillales</taxon>
        <taxon>Anoxybacillaceae</taxon>
        <taxon>Anoxybacillus</taxon>
    </lineage>
</organism>
<dbReference type="Proteomes" id="UP000286434">
    <property type="component" value="Unassembled WGS sequence"/>
</dbReference>
<gene>
    <name evidence="1" type="ORF">EA138_12815</name>
</gene>
<sequence>MSRLYHLTSWHGDKKSEQCHVKQNCNLYILKIRYISQRIKNCIHYIKLENIQKYITFFKILLNKSIPYSKFNNNLLIYSCKSYLFNKG</sequence>
<dbReference type="AlphaFoldDB" id="A0AAX1ZY15"/>
<name>A0AAX1ZY15_9BACL</name>
<reference evidence="1 2" key="1">
    <citation type="submission" date="2019-01" db="EMBL/GenBank/DDBJ databases">
        <title>Anoxybacillus flavithermus in powdered infant formula.</title>
        <authorList>
            <person name="Rhee M.S."/>
            <person name="Choi I.-G."/>
            <person name="Cho T.J."/>
            <person name="Park B."/>
        </authorList>
    </citation>
    <scope>NUCLEOTIDE SEQUENCE [LARGE SCALE GENOMIC DNA]</scope>
    <source>
        <strain evidence="1 2">FHS-PPAM212</strain>
    </source>
</reference>
<accession>A0AAX1ZY15</accession>
<proteinExistence type="predicted"/>